<dbReference type="EMBL" id="CAJMWV010000396">
    <property type="protein sequence ID" value="CAE6393252.1"/>
    <property type="molecule type" value="Genomic_DNA"/>
</dbReference>
<organism evidence="4 5">
    <name type="scientific">Rhizoctonia solani</name>
    <dbReference type="NCBI Taxonomy" id="456999"/>
    <lineage>
        <taxon>Eukaryota</taxon>
        <taxon>Fungi</taxon>
        <taxon>Dikarya</taxon>
        <taxon>Basidiomycota</taxon>
        <taxon>Agaricomycotina</taxon>
        <taxon>Agaricomycetes</taxon>
        <taxon>Cantharellales</taxon>
        <taxon>Ceratobasidiaceae</taxon>
        <taxon>Rhizoctonia</taxon>
    </lineage>
</organism>
<dbReference type="PANTHER" id="PTHR37543:SF1">
    <property type="entry name" value="CCCH ZINC FINGER DNA BINDING PROTEIN (AFU_ORTHOLOGUE AFUA_5G12760)"/>
    <property type="match status" value="1"/>
</dbReference>
<dbReference type="PANTHER" id="PTHR37543">
    <property type="entry name" value="CCCH ZINC FINGER DNA BINDING PROTEIN (AFU_ORTHOLOGUE AFUA_5G12760)"/>
    <property type="match status" value="1"/>
</dbReference>
<evidence type="ECO:0000256" key="1">
    <source>
        <dbReference type="SAM" id="Coils"/>
    </source>
</evidence>
<keyword evidence="1" id="KW-0175">Coiled coil</keyword>
<protein>
    <recommendedName>
        <fullName evidence="3">DUF7923 domain-containing protein</fullName>
    </recommendedName>
</protein>
<reference evidence="4" key="1">
    <citation type="submission" date="2021-01" db="EMBL/GenBank/DDBJ databases">
        <authorList>
            <person name="Kaushik A."/>
        </authorList>
    </citation>
    <scope>NUCLEOTIDE SEQUENCE</scope>
    <source>
        <strain evidence="4">AG3-1AP</strain>
    </source>
</reference>
<feature type="compositionally biased region" description="Polar residues" evidence="2">
    <location>
        <begin position="8"/>
        <end position="20"/>
    </location>
</feature>
<evidence type="ECO:0000256" key="2">
    <source>
        <dbReference type="SAM" id="MobiDB-lite"/>
    </source>
</evidence>
<evidence type="ECO:0000259" key="3">
    <source>
        <dbReference type="Pfam" id="PF25540"/>
    </source>
</evidence>
<feature type="compositionally biased region" description="Basic and acidic residues" evidence="2">
    <location>
        <begin position="365"/>
        <end position="379"/>
    </location>
</feature>
<feature type="domain" description="DUF7923" evidence="3">
    <location>
        <begin position="128"/>
        <end position="300"/>
    </location>
</feature>
<accession>A0A8H2WKC7</accession>
<sequence length="445" mass="48999">MAKPPSRMSETVPYTSSRYSTTEHRYAPTLSTPAITRGRTASSASGRPGSPGAVTTTGADTCEDLLFKVIASVQGMKIERESLTSNIDDLHAQIERLEATVAEQRREIEDQRAHIERLNQAQSRLLDTYAICLVDGDGYIFDKKLLVNGYEGGREAAASLTKQLHQDLGNTSLSLWTCIYYNHSGLKKVLSKAQIVSEVTFDEFCDGFRSASQLIHMMDVGRRKEAADEKIKEMLRVFVTAPQTKIIYFGGGHDSGYAGALSHYQNLGLEDKIVILKGYDEIAYDLRKLPFRIMDTDGLFMSQKVDLDAQADAQTQVGPQTNARGLSSNRATPPTVASYALAATLTVLPSTTNIRSPSPGHVRRISRDAGKSGQRRIDTSKVGQTGSNTRDLHQPLIYISFRLTHRQPLHKQTPSICNYYVLSARGCRNGVSNHSNTSAPKTLIL</sequence>
<gene>
    <name evidence="4" type="ORF">RDB_LOCUS9932</name>
</gene>
<feature type="region of interest" description="Disordered" evidence="2">
    <location>
        <begin position="1"/>
        <end position="57"/>
    </location>
</feature>
<dbReference type="Proteomes" id="UP000663831">
    <property type="component" value="Unassembled WGS sequence"/>
</dbReference>
<dbReference type="InterPro" id="IPR057683">
    <property type="entry name" value="DUF7923"/>
</dbReference>
<feature type="compositionally biased region" description="Low complexity" evidence="2">
    <location>
        <begin position="36"/>
        <end position="53"/>
    </location>
</feature>
<comment type="caution">
    <text evidence="4">The sequence shown here is derived from an EMBL/GenBank/DDBJ whole genome shotgun (WGS) entry which is preliminary data.</text>
</comment>
<dbReference type="Pfam" id="PF25540">
    <property type="entry name" value="DUF7923"/>
    <property type="match status" value="1"/>
</dbReference>
<proteinExistence type="predicted"/>
<feature type="region of interest" description="Disordered" evidence="2">
    <location>
        <begin position="352"/>
        <end position="389"/>
    </location>
</feature>
<dbReference type="AlphaFoldDB" id="A0A8H2WKC7"/>
<evidence type="ECO:0000313" key="4">
    <source>
        <dbReference type="EMBL" id="CAE6393252.1"/>
    </source>
</evidence>
<feature type="coiled-coil region" evidence="1">
    <location>
        <begin position="73"/>
        <end position="121"/>
    </location>
</feature>
<evidence type="ECO:0000313" key="5">
    <source>
        <dbReference type="Proteomes" id="UP000663831"/>
    </source>
</evidence>
<name>A0A8H2WKC7_9AGAM</name>